<evidence type="ECO:0000313" key="1">
    <source>
        <dbReference type="EMBL" id="KAH7954585.1"/>
    </source>
</evidence>
<organism evidence="1 2">
    <name type="scientific">Dermacentor silvarum</name>
    <name type="common">Tick</name>
    <dbReference type="NCBI Taxonomy" id="543639"/>
    <lineage>
        <taxon>Eukaryota</taxon>
        <taxon>Metazoa</taxon>
        <taxon>Ecdysozoa</taxon>
        <taxon>Arthropoda</taxon>
        <taxon>Chelicerata</taxon>
        <taxon>Arachnida</taxon>
        <taxon>Acari</taxon>
        <taxon>Parasitiformes</taxon>
        <taxon>Ixodida</taxon>
        <taxon>Ixodoidea</taxon>
        <taxon>Ixodidae</taxon>
        <taxon>Rhipicephalinae</taxon>
        <taxon>Dermacentor</taxon>
    </lineage>
</organism>
<keyword evidence="2" id="KW-1185">Reference proteome</keyword>
<dbReference type="Proteomes" id="UP000821865">
    <property type="component" value="Chromosome 4"/>
</dbReference>
<name>A0ACB8CZK6_DERSI</name>
<accession>A0ACB8CZK6</accession>
<dbReference type="EMBL" id="CM023473">
    <property type="protein sequence ID" value="KAH7954585.1"/>
    <property type="molecule type" value="Genomic_DNA"/>
</dbReference>
<protein>
    <submittedName>
        <fullName evidence="1">Uncharacterized protein</fullName>
    </submittedName>
</protein>
<reference evidence="1" key="1">
    <citation type="submission" date="2020-05" db="EMBL/GenBank/DDBJ databases">
        <title>Large-scale comparative analyses of tick genomes elucidate their genetic diversity and vector capacities.</title>
        <authorList>
            <person name="Jia N."/>
            <person name="Wang J."/>
            <person name="Shi W."/>
            <person name="Du L."/>
            <person name="Sun Y."/>
            <person name="Zhan W."/>
            <person name="Jiang J."/>
            <person name="Wang Q."/>
            <person name="Zhang B."/>
            <person name="Ji P."/>
            <person name="Sakyi L.B."/>
            <person name="Cui X."/>
            <person name="Yuan T."/>
            <person name="Jiang B."/>
            <person name="Yang W."/>
            <person name="Lam T.T.-Y."/>
            <person name="Chang Q."/>
            <person name="Ding S."/>
            <person name="Wang X."/>
            <person name="Zhu J."/>
            <person name="Ruan X."/>
            <person name="Zhao L."/>
            <person name="Wei J."/>
            <person name="Que T."/>
            <person name="Du C."/>
            <person name="Cheng J."/>
            <person name="Dai P."/>
            <person name="Han X."/>
            <person name="Huang E."/>
            <person name="Gao Y."/>
            <person name="Liu J."/>
            <person name="Shao H."/>
            <person name="Ye R."/>
            <person name="Li L."/>
            <person name="Wei W."/>
            <person name="Wang X."/>
            <person name="Wang C."/>
            <person name="Yang T."/>
            <person name="Huo Q."/>
            <person name="Li W."/>
            <person name="Guo W."/>
            <person name="Chen H."/>
            <person name="Zhou L."/>
            <person name="Ni X."/>
            <person name="Tian J."/>
            <person name="Zhou Y."/>
            <person name="Sheng Y."/>
            <person name="Liu T."/>
            <person name="Pan Y."/>
            <person name="Xia L."/>
            <person name="Li J."/>
            <person name="Zhao F."/>
            <person name="Cao W."/>
        </authorList>
    </citation>
    <scope>NUCLEOTIDE SEQUENCE</scope>
    <source>
        <strain evidence="1">Dsil-2018</strain>
    </source>
</reference>
<evidence type="ECO:0000313" key="2">
    <source>
        <dbReference type="Proteomes" id="UP000821865"/>
    </source>
</evidence>
<gene>
    <name evidence="1" type="ORF">HPB49_020060</name>
</gene>
<sequence>MTTRKFDQWPYLALGIIFLERSDNELFRAFIHHVGLTRVQLLVLRTHLSGRDDTIPGCTITGSSMWGEPLARYHPNIMETLEFLRIQNSSLEASAIMISMSVAARFYAPLDSFDPGSKCIALEDGERRLGIGSFAENCKDGAYVDTAERLFKYEVMRIRKNQPRRRVIIFDSEDTIFAKLCKSRRELGGIPYGLALFDAELDDALNECSARNKYGNHTLVRAGRRALQYVASDQFRREGRYRDCAQAPAP</sequence>
<comment type="caution">
    <text evidence="1">The sequence shown here is derived from an EMBL/GenBank/DDBJ whole genome shotgun (WGS) entry which is preliminary data.</text>
</comment>
<proteinExistence type="predicted"/>